<reference evidence="2 3" key="1">
    <citation type="submission" date="2024-05" db="EMBL/GenBank/DDBJ databases">
        <authorList>
            <person name="Wallberg A."/>
        </authorList>
    </citation>
    <scope>NUCLEOTIDE SEQUENCE [LARGE SCALE GENOMIC DNA]</scope>
</reference>
<feature type="region of interest" description="Disordered" evidence="1">
    <location>
        <begin position="1"/>
        <end position="36"/>
    </location>
</feature>
<gene>
    <name evidence="2" type="ORF">MNOR_LOCUS39682</name>
</gene>
<name>A0AAV2SQK9_MEGNR</name>
<accession>A0AAV2SQK9</accession>
<proteinExistence type="predicted"/>
<evidence type="ECO:0000313" key="2">
    <source>
        <dbReference type="EMBL" id="CAL4229428.1"/>
    </source>
</evidence>
<feature type="compositionally biased region" description="Polar residues" evidence="1">
    <location>
        <begin position="1"/>
        <end position="11"/>
    </location>
</feature>
<sequence length="168" mass="16621">SSGSDVTRGGQSESALLLPSPSLSSRSPPSSATTITSTMGASFVPREGSHAAMCDTSMSNVHVGVVNSDASSIIGPTYGLLGRSSIGDGTEALRDSIHGIAGSGGSVGGSLMYGSLGRTNTGLSCLPPSWGQYSITSPGSATPPEPAPSGGPRFPSYHTSSSSSSANR</sequence>
<comment type="caution">
    <text evidence="2">The sequence shown here is derived from an EMBL/GenBank/DDBJ whole genome shotgun (WGS) entry which is preliminary data.</text>
</comment>
<dbReference type="AlphaFoldDB" id="A0AAV2SQK9"/>
<dbReference type="Proteomes" id="UP001497623">
    <property type="component" value="Unassembled WGS sequence"/>
</dbReference>
<feature type="non-terminal residue" evidence="2">
    <location>
        <position position="1"/>
    </location>
</feature>
<feature type="compositionally biased region" description="Low complexity" evidence="1">
    <location>
        <begin position="12"/>
        <end position="36"/>
    </location>
</feature>
<feature type="region of interest" description="Disordered" evidence="1">
    <location>
        <begin position="133"/>
        <end position="168"/>
    </location>
</feature>
<dbReference type="EMBL" id="CAXKWB010106972">
    <property type="protein sequence ID" value="CAL4229428.1"/>
    <property type="molecule type" value="Genomic_DNA"/>
</dbReference>
<organism evidence="2 3">
    <name type="scientific">Meganyctiphanes norvegica</name>
    <name type="common">Northern krill</name>
    <name type="synonym">Thysanopoda norvegica</name>
    <dbReference type="NCBI Taxonomy" id="48144"/>
    <lineage>
        <taxon>Eukaryota</taxon>
        <taxon>Metazoa</taxon>
        <taxon>Ecdysozoa</taxon>
        <taxon>Arthropoda</taxon>
        <taxon>Crustacea</taxon>
        <taxon>Multicrustacea</taxon>
        <taxon>Malacostraca</taxon>
        <taxon>Eumalacostraca</taxon>
        <taxon>Eucarida</taxon>
        <taxon>Euphausiacea</taxon>
        <taxon>Euphausiidae</taxon>
        <taxon>Meganyctiphanes</taxon>
    </lineage>
</organism>
<evidence type="ECO:0000256" key="1">
    <source>
        <dbReference type="SAM" id="MobiDB-lite"/>
    </source>
</evidence>
<feature type="non-terminal residue" evidence="2">
    <location>
        <position position="168"/>
    </location>
</feature>
<keyword evidence="3" id="KW-1185">Reference proteome</keyword>
<protein>
    <submittedName>
        <fullName evidence="2">Uncharacterized protein</fullName>
    </submittedName>
</protein>
<evidence type="ECO:0000313" key="3">
    <source>
        <dbReference type="Proteomes" id="UP001497623"/>
    </source>
</evidence>